<dbReference type="SUPFAM" id="SSF63737">
    <property type="entry name" value="Leukotriene A4 hydrolase N-terminal domain"/>
    <property type="match status" value="1"/>
</dbReference>
<gene>
    <name evidence="1" type="ORF">V5799_027756</name>
</gene>
<comment type="caution">
    <text evidence="1">The sequence shown here is derived from an EMBL/GenBank/DDBJ whole genome shotgun (WGS) entry which is preliminary data.</text>
</comment>
<evidence type="ECO:0000313" key="1">
    <source>
        <dbReference type="EMBL" id="KAK8760978.1"/>
    </source>
</evidence>
<dbReference type="Proteomes" id="UP001321473">
    <property type="component" value="Unassembled WGS sequence"/>
</dbReference>
<protein>
    <submittedName>
        <fullName evidence="1">Uncharacterized protein</fullName>
    </submittedName>
</protein>
<proteinExistence type="predicted"/>
<accession>A0AAQ4DET8</accession>
<reference evidence="1 2" key="1">
    <citation type="journal article" date="2023" name="Arcadia Sci">
        <title>De novo assembly of a long-read Amblyomma americanum tick genome.</title>
        <authorList>
            <person name="Chou S."/>
            <person name="Poskanzer K.E."/>
            <person name="Rollins M."/>
            <person name="Thuy-Boun P.S."/>
        </authorList>
    </citation>
    <scope>NUCLEOTIDE SEQUENCE [LARGE SCALE GENOMIC DNA]</scope>
    <source>
        <strain evidence="1">F_SG_1</strain>
        <tissue evidence="1">Salivary glands</tissue>
    </source>
</reference>
<dbReference type="AlphaFoldDB" id="A0AAQ4DET8"/>
<keyword evidence="2" id="KW-1185">Reference proteome</keyword>
<organism evidence="1 2">
    <name type="scientific">Amblyomma americanum</name>
    <name type="common">Lone star tick</name>
    <dbReference type="NCBI Taxonomy" id="6943"/>
    <lineage>
        <taxon>Eukaryota</taxon>
        <taxon>Metazoa</taxon>
        <taxon>Ecdysozoa</taxon>
        <taxon>Arthropoda</taxon>
        <taxon>Chelicerata</taxon>
        <taxon>Arachnida</taxon>
        <taxon>Acari</taxon>
        <taxon>Parasitiformes</taxon>
        <taxon>Ixodida</taxon>
        <taxon>Ixodoidea</taxon>
        <taxon>Ixodidae</taxon>
        <taxon>Amblyomminae</taxon>
        <taxon>Amblyomma</taxon>
    </lineage>
</organism>
<evidence type="ECO:0000313" key="2">
    <source>
        <dbReference type="Proteomes" id="UP001321473"/>
    </source>
</evidence>
<dbReference type="Gene3D" id="2.60.40.1730">
    <property type="entry name" value="tricorn interacting facor f3 domain"/>
    <property type="match status" value="1"/>
</dbReference>
<sequence length="322" mass="36188">MANNITLVNIRVAVINCTAGRGMQVRTVSRYGDFVIIRLWEELEVDLEYTLSTIFTYHWIKDGPITLKQTMARMQLQPGKAHLAYPCYDKKDFVVPINLRLITPRRVKAISNEGYECKPRNSWPHDITGFLWTCGVLKGGDKERWDQYGKQFVISESHAYTMLMLTSDLDKAYKKTELRLFYFERTSTAVALANVACFIGSARCAEFTAGLENLVVDSDFKSSVQNLTLLAPEAVACNLASSVADDAAFDAKLKDAPLSMRLAFAACVREGIGEERLKRLALDAISNDLDREGTTNVRLSPYLRKKILDLLKLQEPSPLSQS</sequence>
<name>A0AAQ4DET8_AMBAM</name>
<dbReference type="EMBL" id="JARKHS020031662">
    <property type="protein sequence ID" value="KAK8760978.1"/>
    <property type="molecule type" value="Genomic_DNA"/>
</dbReference>
<dbReference type="InterPro" id="IPR042097">
    <property type="entry name" value="Aminopeptidase_N-like_N_sf"/>
</dbReference>